<dbReference type="Proteomes" id="UP001499967">
    <property type="component" value="Unassembled WGS sequence"/>
</dbReference>
<protein>
    <submittedName>
        <fullName evidence="1">Uncharacterized protein</fullName>
    </submittedName>
</protein>
<evidence type="ECO:0000313" key="2">
    <source>
        <dbReference type="Proteomes" id="UP001499967"/>
    </source>
</evidence>
<dbReference type="EMBL" id="BAAAHP010000291">
    <property type="protein sequence ID" value="GAA0906131.1"/>
    <property type="molecule type" value="Genomic_DNA"/>
</dbReference>
<comment type="caution">
    <text evidence="1">The sequence shown here is derived from an EMBL/GenBank/DDBJ whole genome shotgun (WGS) entry which is preliminary data.</text>
</comment>
<name>A0ABP3YWE3_9PSEU</name>
<proteinExistence type="predicted"/>
<organism evidence="1 2">
    <name type="scientific">Pseudonocardia zijingensis</name>
    <dbReference type="NCBI Taxonomy" id="153376"/>
    <lineage>
        <taxon>Bacteria</taxon>
        <taxon>Bacillati</taxon>
        <taxon>Actinomycetota</taxon>
        <taxon>Actinomycetes</taxon>
        <taxon>Pseudonocardiales</taxon>
        <taxon>Pseudonocardiaceae</taxon>
        <taxon>Pseudonocardia</taxon>
    </lineage>
</organism>
<evidence type="ECO:0000313" key="1">
    <source>
        <dbReference type="EMBL" id="GAA0906131.1"/>
    </source>
</evidence>
<reference evidence="2" key="1">
    <citation type="journal article" date="2019" name="Int. J. Syst. Evol. Microbiol.">
        <title>The Global Catalogue of Microorganisms (GCM) 10K type strain sequencing project: providing services to taxonomists for standard genome sequencing and annotation.</title>
        <authorList>
            <consortium name="The Broad Institute Genomics Platform"/>
            <consortium name="The Broad Institute Genome Sequencing Center for Infectious Disease"/>
            <person name="Wu L."/>
            <person name="Ma J."/>
        </authorList>
    </citation>
    <scope>NUCLEOTIDE SEQUENCE [LARGE SCALE GENOMIC DNA]</scope>
    <source>
        <strain evidence="2">JCM 11117</strain>
    </source>
</reference>
<sequence>MFVHVGVHPCFCGGFADRSDPDAVVIRPGYAERHWTMTSWTDQGIRDKVGASHLPLSDLINAVLAAGMVLERVTECGGAVPLVLSLRARVSAA</sequence>
<accession>A0ABP3YWE3</accession>
<keyword evidence="2" id="KW-1185">Reference proteome</keyword>
<gene>
    <name evidence="1" type="ORF">GCM10009559_74440</name>
</gene>